<dbReference type="AlphaFoldDB" id="A0A0Q3HE78"/>
<protein>
    <submittedName>
        <fullName evidence="1 2">Uncharacterized protein</fullName>
    </submittedName>
</protein>
<accession>A0A0Q3HE78</accession>
<reference evidence="1" key="2">
    <citation type="submission" date="2017-06" db="EMBL/GenBank/DDBJ databases">
        <title>WGS assembly of Brachypodium distachyon.</title>
        <authorList>
            <consortium name="The International Brachypodium Initiative"/>
            <person name="Lucas S."/>
            <person name="Harmon-Smith M."/>
            <person name="Lail K."/>
            <person name="Tice H."/>
            <person name="Grimwood J."/>
            <person name="Bruce D."/>
            <person name="Barry K."/>
            <person name="Shu S."/>
            <person name="Lindquist E."/>
            <person name="Wang M."/>
            <person name="Pitluck S."/>
            <person name="Vogel J.P."/>
            <person name="Garvin D.F."/>
            <person name="Mockler T.C."/>
            <person name="Schmutz J."/>
            <person name="Rokhsar D."/>
            <person name="Bevan M.W."/>
        </authorList>
    </citation>
    <scope>NUCLEOTIDE SEQUENCE</scope>
    <source>
        <strain evidence="1">Bd21</strain>
    </source>
</reference>
<dbReference type="EMBL" id="CM000880">
    <property type="protein sequence ID" value="KQK21080.1"/>
    <property type="molecule type" value="Genomic_DNA"/>
</dbReference>
<proteinExistence type="predicted"/>
<dbReference type="EnsemblPlants" id="KQK21080">
    <property type="protein sequence ID" value="KQK21080"/>
    <property type="gene ID" value="BRADI_1g58603v3"/>
</dbReference>
<dbReference type="InParanoid" id="A0A0Q3HE78"/>
<evidence type="ECO:0000313" key="2">
    <source>
        <dbReference type="EnsemblPlants" id="KQK21080"/>
    </source>
</evidence>
<gene>
    <name evidence="1" type="ORF">BRADI_1g58603v3</name>
</gene>
<reference evidence="1 2" key="1">
    <citation type="journal article" date="2010" name="Nature">
        <title>Genome sequencing and analysis of the model grass Brachypodium distachyon.</title>
        <authorList>
            <consortium name="International Brachypodium Initiative"/>
        </authorList>
    </citation>
    <scope>NUCLEOTIDE SEQUENCE [LARGE SCALE GENOMIC DNA]</scope>
    <source>
        <strain evidence="1 2">Bd21</strain>
    </source>
</reference>
<dbReference type="Gramene" id="KQK21080">
    <property type="protein sequence ID" value="KQK21080"/>
    <property type="gene ID" value="BRADI_1g58603v3"/>
</dbReference>
<dbReference type="Gramene" id="PNT77159">
    <property type="protein sequence ID" value="PNT77159"/>
    <property type="gene ID" value="BRADI_1g58603v3"/>
</dbReference>
<keyword evidence="3" id="KW-1185">Reference proteome</keyword>
<evidence type="ECO:0000313" key="1">
    <source>
        <dbReference type="EMBL" id="KQK21080.1"/>
    </source>
</evidence>
<dbReference type="EMBL" id="CM000880">
    <property type="protein sequence ID" value="PNT77159.1"/>
    <property type="molecule type" value="Genomic_DNA"/>
</dbReference>
<organism evidence="1">
    <name type="scientific">Brachypodium distachyon</name>
    <name type="common">Purple false brome</name>
    <name type="synonym">Trachynia distachya</name>
    <dbReference type="NCBI Taxonomy" id="15368"/>
    <lineage>
        <taxon>Eukaryota</taxon>
        <taxon>Viridiplantae</taxon>
        <taxon>Streptophyta</taxon>
        <taxon>Embryophyta</taxon>
        <taxon>Tracheophyta</taxon>
        <taxon>Spermatophyta</taxon>
        <taxon>Magnoliopsida</taxon>
        <taxon>Liliopsida</taxon>
        <taxon>Poales</taxon>
        <taxon>Poaceae</taxon>
        <taxon>BOP clade</taxon>
        <taxon>Pooideae</taxon>
        <taxon>Stipodae</taxon>
        <taxon>Brachypodieae</taxon>
        <taxon>Brachypodium</taxon>
    </lineage>
</organism>
<dbReference type="Proteomes" id="UP000008810">
    <property type="component" value="Chromosome 1"/>
</dbReference>
<evidence type="ECO:0000313" key="3">
    <source>
        <dbReference type="Proteomes" id="UP000008810"/>
    </source>
</evidence>
<sequence>MLMPLEDGGLGLAGFDRFNLLHLWSLKMGLGGAAGSERSRVIKLQMLSISDPGYSLATLIGFAKGCTSIIIFVNKCWCFHG</sequence>
<name>A0A0Q3HE78_BRADI</name>
<reference evidence="2" key="3">
    <citation type="submission" date="2018-08" db="UniProtKB">
        <authorList>
            <consortium name="EnsemblPlants"/>
        </authorList>
    </citation>
    <scope>IDENTIFICATION</scope>
    <source>
        <strain evidence="2">cv. Bd21</strain>
    </source>
</reference>
<dbReference type="EnsemblPlants" id="PNT77159">
    <property type="protein sequence ID" value="PNT77159"/>
    <property type="gene ID" value="BRADI_1g58603v3"/>
</dbReference>